<evidence type="ECO:0000256" key="3">
    <source>
        <dbReference type="ARBA" id="ARBA00022692"/>
    </source>
</evidence>
<dbReference type="PANTHER" id="PTHR43823">
    <property type="entry name" value="SPORULATION PROTEIN YKVU"/>
    <property type="match status" value="1"/>
</dbReference>
<feature type="transmembrane region" description="Helical" evidence="6">
    <location>
        <begin position="80"/>
        <end position="102"/>
    </location>
</feature>
<feature type="transmembrane region" description="Helical" evidence="6">
    <location>
        <begin position="12"/>
        <end position="33"/>
    </location>
</feature>
<accession>A0ABS9CNA4</accession>
<comment type="subcellular location">
    <subcellularLocation>
        <location evidence="1">Cell membrane</location>
        <topology evidence="1">Multi-pass membrane protein</topology>
    </subcellularLocation>
</comment>
<protein>
    <submittedName>
        <fullName evidence="7">Polysaccharide biosynthesis C-terminal domain-containing protein</fullName>
    </submittedName>
</protein>
<feature type="transmembrane region" description="Helical" evidence="6">
    <location>
        <begin position="331"/>
        <end position="349"/>
    </location>
</feature>
<evidence type="ECO:0000256" key="6">
    <source>
        <dbReference type="SAM" id="Phobius"/>
    </source>
</evidence>
<keyword evidence="2" id="KW-1003">Cell membrane</keyword>
<evidence type="ECO:0000313" key="8">
    <source>
        <dbReference type="Proteomes" id="UP001299220"/>
    </source>
</evidence>
<evidence type="ECO:0000256" key="5">
    <source>
        <dbReference type="ARBA" id="ARBA00023136"/>
    </source>
</evidence>
<feature type="transmembrane region" description="Helical" evidence="6">
    <location>
        <begin position="122"/>
        <end position="141"/>
    </location>
</feature>
<reference evidence="7 8" key="1">
    <citation type="submission" date="2020-12" db="EMBL/GenBank/DDBJ databases">
        <title>Whole genome sequences of gut porcine anaerobes.</title>
        <authorList>
            <person name="Kubasova T."/>
            <person name="Jahodarova E."/>
            <person name="Rychlik I."/>
        </authorList>
    </citation>
    <scope>NUCLEOTIDE SEQUENCE [LARGE SCALE GENOMIC DNA]</scope>
    <source>
        <strain evidence="7 8">An867</strain>
    </source>
</reference>
<feature type="transmembrane region" description="Helical" evidence="6">
    <location>
        <begin position="370"/>
        <end position="391"/>
    </location>
</feature>
<keyword evidence="8" id="KW-1185">Reference proteome</keyword>
<feature type="transmembrane region" description="Helical" evidence="6">
    <location>
        <begin position="397"/>
        <end position="416"/>
    </location>
</feature>
<feature type="transmembrane region" description="Helical" evidence="6">
    <location>
        <begin position="153"/>
        <end position="171"/>
    </location>
</feature>
<feature type="transmembrane region" description="Helical" evidence="6">
    <location>
        <begin position="177"/>
        <end position="198"/>
    </location>
</feature>
<dbReference type="Pfam" id="PF01554">
    <property type="entry name" value="MatE"/>
    <property type="match status" value="2"/>
</dbReference>
<sequence length="421" mass="44096">MRTYFRFTALSVLGMLGLSVYILADTFFIANFIGPDGLAALNLALPVYGVINGTGLLIGVGGATRYMICRTRRGENANAPFAASLFLAAVTAAVFLTVGLFFAAPLARLLGASGSVLEPTTVYLRVCCLFSPFFILNNILVAFTRNDGAPGRAMTAMLVGSLANIVMDWYLVCVAGFGMLGAVLATGMAPLFGIVLCLCRCRSYRLRRCRFMAELPQIFAAGFSSFVGELSSTVVILVFNYLLLGLSGSTGVAAYGIIANVALVATAMLTGAAQGAQPLFSRAFAENDRAQLVRLTRWSACTALLLGALFALGAFLFPGAVVAVFSRGDQALTALAVPGLTLFFTNYLFSGVNLQLAARFAAAGQPKRAALLSLLRGVLLVVPCALLGAALFGVTGLWLAVPAAELLTLLCAAGLTRRKTA</sequence>
<keyword evidence="5 6" id="KW-0472">Membrane</keyword>
<dbReference type="InterPro" id="IPR051327">
    <property type="entry name" value="MATE_MepA_subfamily"/>
</dbReference>
<dbReference type="EMBL" id="JAFBIT010000002">
    <property type="protein sequence ID" value="MCF2652633.1"/>
    <property type="molecule type" value="Genomic_DNA"/>
</dbReference>
<dbReference type="PANTHER" id="PTHR43823:SF3">
    <property type="entry name" value="MULTIDRUG EXPORT PROTEIN MEPA"/>
    <property type="match status" value="1"/>
</dbReference>
<proteinExistence type="predicted"/>
<dbReference type="InterPro" id="IPR002528">
    <property type="entry name" value="MATE_fam"/>
</dbReference>
<dbReference type="Proteomes" id="UP001299220">
    <property type="component" value="Unassembled WGS sequence"/>
</dbReference>
<evidence type="ECO:0000313" key="7">
    <source>
        <dbReference type="EMBL" id="MCF2652633.1"/>
    </source>
</evidence>
<feature type="transmembrane region" description="Helical" evidence="6">
    <location>
        <begin position="45"/>
        <end position="68"/>
    </location>
</feature>
<evidence type="ECO:0000256" key="4">
    <source>
        <dbReference type="ARBA" id="ARBA00022989"/>
    </source>
</evidence>
<feature type="transmembrane region" description="Helical" evidence="6">
    <location>
        <begin position="301"/>
        <end position="325"/>
    </location>
</feature>
<evidence type="ECO:0000256" key="1">
    <source>
        <dbReference type="ARBA" id="ARBA00004651"/>
    </source>
</evidence>
<gene>
    <name evidence="7" type="ORF">JQM67_08465</name>
</gene>
<feature type="transmembrane region" description="Helical" evidence="6">
    <location>
        <begin position="254"/>
        <end position="280"/>
    </location>
</feature>
<organism evidence="7 8">
    <name type="scientific">Anaeromassilibacillus senegalensis</name>
    <dbReference type="NCBI Taxonomy" id="1673717"/>
    <lineage>
        <taxon>Bacteria</taxon>
        <taxon>Bacillati</taxon>
        <taxon>Bacillota</taxon>
        <taxon>Clostridia</taxon>
        <taxon>Eubacteriales</taxon>
        <taxon>Acutalibacteraceae</taxon>
        <taxon>Anaeromassilibacillus</taxon>
    </lineage>
</organism>
<comment type="caution">
    <text evidence="7">The sequence shown here is derived from an EMBL/GenBank/DDBJ whole genome shotgun (WGS) entry which is preliminary data.</text>
</comment>
<name>A0ABS9CNA4_9FIRM</name>
<dbReference type="RefSeq" id="WP_235323666.1">
    <property type="nucleotide sequence ID" value="NZ_JAFBIT010000002.1"/>
</dbReference>
<feature type="transmembrane region" description="Helical" evidence="6">
    <location>
        <begin position="218"/>
        <end position="242"/>
    </location>
</feature>
<evidence type="ECO:0000256" key="2">
    <source>
        <dbReference type="ARBA" id="ARBA00022475"/>
    </source>
</evidence>
<keyword evidence="4 6" id="KW-1133">Transmembrane helix</keyword>
<keyword evidence="3 6" id="KW-0812">Transmembrane</keyword>